<feature type="domain" description="RING-type" evidence="14">
    <location>
        <begin position="10"/>
        <end position="53"/>
    </location>
</feature>
<dbReference type="EMBL" id="JADFTS010000004">
    <property type="protein sequence ID" value="KAF9608533.1"/>
    <property type="molecule type" value="Genomic_DNA"/>
</dbReference>
<evidence type="ECO:0000256" key="8">
    <source>
        <dbReference type="ARBA" id="ARBA00022989"/>
    </source>
</evidence>
<evidence type="ECO:0000256" key="10">
    <source>
        <dbReference type="ARBA" id="ARBA00030110"/>
    </source>
</evidence>
<keyword evidence="8 13" id="KW-1133">Transmembrane helix</keyword>
<dbReference type="InterPro" id="IPR013083">
    <property type="entry name" value="Znf_RING/FYVE/PHD"/>
</dbReference>
<evidence type="ECO:0000256" key="3">
    <source>
        <dbReference type="ARBA" id="ARBA00022692"/>
    </source>
</evidence>
<dbReference type="AlphaFoldDB" id="A0A835I3N5"/>
<dbReference type="Pfam" id="PF13445">
    <property type="entry name" value="zf-RING_UBOX"/>
    <property type="match status" value="1"/>
</dbReference>
<dbReference type="GO" id="GO:0061630">
    <property type="term" value="F:ubiquitin protein ligase activity"/>
    <property type="evidence" value="ECO:0007669"/>
    <property type="project" value="InterPro"/>
</dbReference>
<sequence>MEMPPDNDFCSVCHDNFDLPCQANCSHWFCSSCILRVWHHGSALQPCKCPICRRLITLLVPSEASLQNRTDPVVKETLESVERYNNLFGGGPRSLVQMLVSVIYILSPIDIIPEGIVGIFGLLDDVLIGFIFFLHIAAIYRTALLSRHGGYNLTVSDAILFLEYCFRIRFAEIRYYESTIGCGHI</sequence>
<accession>A0A835I3N5</accession>
<evidence type="ECO:0000256" key="1">
    <source>
        <dbReference type="ARBA" id="ARBA00004477"/>
    </source>
</evidence>
<comment type="caution">
    <text evidence="15">The sequence shown here is derived from an EMBL/GenBank/DDBJ whole genome shotgun (WGS) entry which is preliminary data.</text>
</comment>
<dbReference type="GO" id="GO:0008270">
    <property type="term" value="F:zinc ion binding"/>
    <property type="evidence" value="ECO:0007669"/>
    <property type="project" value="UniProtKB-KW"/>
</dbReference>
<evidence type="ECO:0000256" key="13">
    <source>
        <dbReference type="SAM" id="Phobius"/>
    </source>
</evidence>
<evidence type="ECO:0000256" key="4">
    <source>
        <dbReference type="ARBA" id="ARBA00022723"/>
    </source>
</evidence>
<name>A0A835I3N5_9MAGN</name>
<dbReference type="Pfam" id="PF06803">
    <property type="entry name" value="DUF1232"/>
    <property type="match status" value="1"/>
</dbReference>
<dbReference type="SMART" id="SM00184">
    <property type="entry name" value="RING"/>
    <property type="match status" value="1"/>
</dbReference>
<dbReference type="PANTHER" id="PTHR22894:SF5">
    <property type="entry name" value="RING-TYPE DOMAIN-CONTAINING PROTEIN"/>
    <property type="match status" value="1"/>
</dbReference>
<dbReference type="PANTHER" id="PTHR22894">
    <property type="entry name" value="RING-TYPE DOMAIN-CONTAINING PROTEIN"/>
    <property type="match status" value="1"/>
</dbReference>
<reference evidence="15 16" key="1">
    <citation type="submission" date="2020-10" db="EMBL/GenBank/DDBJ databases">
        <title>The Coptis chinensis genome and diversification of protoberbering-type alkaloids.</title>
        <authorList>
            <person name="Wang B."/>
            <person name="Shu S."/>
            <person name="Song C."/>
            <person name="Liu Y."/>
        </authorList>
    </citation>
    <scope>NUCLEOTIDE SEQUENCE [LARGE SCALE GENOMIC DNA]</scope>
    <source>
        <strain evidence="15">HL-2020</strain>
        <tissue evidence="15">Leaf</tissue>
    </source>
</reference>
<dbReference type="InterPro" id="IPR001841">
    <property type="entry name" value="Znf_RING"/>
</dbReference>
<keyword evidence="9 13" id="KW-0472">Membrane</keyword>
<feature type="transmembrane region" description="Helical" evidence="13">
    <location>
        <begin position="119"/>
        <end position="140"/>
    </location>
</feature>
<feature type="transmembrane region" description="Helical" evidence="13">
    <location>
        <begin position="95"/>
        <end position="113"/>
    </location>
</feature>
<dbReference type="PROSITE" id="PS50089">
    <property type="entry name" value="ZF_RING_2"/>
    <property type="match status" value="1"/>
</dbReference>
<dbReference type="Proteomes" id="UP000631114">
    <property type="component" value="Unassembled WGS sequence"/>
</dbReference>
<dbReference type="Gene3D" id="3.30.40.10">
    <property type="entry name" value="Zinc/RING finger domain, C3HC4 (zinc finger)"/>
    <property type="match status" value="1"/>
</dbReference>
<evidence type="ECO:0000256" key="2">
    <source>
        <dbReference type="ARBA" id="ARBA00014068"/>
    </source>
</evidence>
<keyword evidence="6" id="KW-0256">Endoplasmic reticulum</keyword>
<evidence type="ECO:0000256" key="5">
    <source>
        <dbReference type="ARBA" id="ARBA00022771"/>
    </source>
</evidence>
<proteinExistence type="predicted"/>
<protein>
    <recommendedName>
        <fullName evidence="2">E3 ubiquitin-protein ligase RNF170</fullName>
    </recommendedName>
    <alternativeName>
        <fullName evidence="11">RING finger protein 170</fullName>
    </alternativeName>
    <alternativeName>
        <fullName evidence="10">RING-type E3 ubiquitin transferase RNF170</fullName>
    </alternativeName>
</protein>
<dbReference type="InterPro" id="IPR010652">
    <property type="entry name" value="DUF1232"/>
</dbReference>
<keyword evidence="7" id="KW-0862">Zinc</keyword>
<evidence type="ECO:0000256" key="12">
    <source>
        <dbReference type="PROSITE-ProRule" id="PRU00175"/>
    </source>
</evidence>
<comment type="subcellular location">
    <subcellularLocation>
        <location evidence="1">Endoplasmic reticulum membrane</location>
        <topology evidence="1">Multi-pass membrane protein</topology>
    </subcellularLocation>
</comment>
<dbReference type="GO" id="GO:0005789">
    <property type="term" value="C:endoplasmic reticulum membrane"/>
    <property type="evidence" value="ECO:0007669"/>
    <property type="project" value="UniProtKB-SubCell"/>
</dbReference>
<evidence type="ECO:0000256" key="7">
    <source>
        <dbReference type="ARBA" id="ARBA00022833"/>
    </source>
</evidence>
<evidence type="ECO:0000256" key="11">
    <source>
        <dbReference type="ARBA" id="ARBA00031107"/>
    </source>
</evidence>
<keyword evidence="3 13" id="KW-0812">Transmembrane</keyword>
<dbReference type="InterPro" id="IPR027370">
    <property type="entry name" value="Znf-RING_euk"/>
</dbReference>
<keyword evidence="4" id="KW-0479">Metal-binding</keyword>
<dbReference type="InterPro" id="IPR038896">
    <property type="entry name" value="RNF170"/>
</dbReference>
<evidence type="ECO:0000256" key="6">
    <source>
        <dbReference type="ARBA" id="ARBA00022824"/>
    </source>
</evidence>
<evidence type="ECO:0000313" key="16">
    <source>
        <dbReference type="Proteomes" id="UP000631114"/>
    </source>
</evidence>
<keyword evidence="5 12" id="KW-0863">Zinc-finger</keyword>
<dbReference type="InterPro" id="IPR017907">
    <property type="entry name" value="Znf_RING_CS"/>
</dbReference>
<dbReference type="SUPFAM" id="SSF57850">
    <property type="entry name" value="RING/U-box"/>
    <property type="match status" value="1"/>
</dbReference>
<dbReference type="OrthoDB" id="9049620at2759"/>
<organism evidence="15 16">
    <name type="scientific">Coptis chinensis</name>
    <dbReference type="NCBI Taxonomy" id="261450"/>
    <lineage>
        <taxon>Eukaryota</taxon>
        <taxon>Viridiplantae</taxon>
        <taxon>Streptophyta</taxon>
        <taxon>Embryophyta</taxon>
        <taxon>Tracheophyta</taxon>
        <taxon>Spermatophyta</taxon>
        <taxon>Magnoliopsida</taxon>
        <taxon>Ranunculales</taxon>
        <taxon>Ranunculaceae</taxon>
        <taxon>Coptidoideae</taxon>
        <taxon>Coptis</taxon>
    </lineage>
</organism>
<keyword evidence="16" id="KW-1185">Reference proteome</keyword>
<evidence type="ECO:0000256" key="9">
    <source>
        <dbReference type="ARBA" id="ARBA00023136"/>
    </source>
</evidence>
<gene>
    <name evidence="15" type="ORF">IFM89_009899</name>
</gene>
<dbReference type="PROSITE" id="PS00518">
    <property type="entry name" value="ZF_RING_1"/>
    <property type="match status" value="1"/>
</dbReference>
<evidence type="ECO:0000259" key="14">
    <source>
        <dbReference type="PROSITE" id="PS50089"/>
    </source>
</evidence>
<evidence type="ECO:0000313" key="15">
    <source>
        <dbReference type="EMBL" id="KAF9608533.1"/>
    </source>
</evidence>